<accession>A0A5C6T348</accession>
<organism evidence="1 2">
    <name type="scientific">Fusarium oxysporum f. sp. cubense</name>
    <dbReference type="NCBI Taxonomy" id="61366"/>
    <lineage>
        <taxon>Eukaryota</taxon>
        <taxon>Fungi</taxon>
        <taxon>Dikarya</taxon>
        <taxon>Ascomycota</taxon>
        <taxon>Pezizomycotina</taxon>
        <taxon>Sordariomycetes</taxon>
        <taxon>Hypocreomycetidae</taxon>
        <taxon>Hypocreales</taxon>
        <taxon>Nectriaceae</taxon>
        <taxon>Fusarium</taxon>
        <taxon>Fusarium oxysporum species complex</taxon>
    </lineage>
</organism>
<sequence>MEDRVTPEEEYLTDWAFSAQGIAYETGWDARRVKNQVIRIQKHTSFSTNDSVGAFQNLDLDAVDEPWTDEELDTENAPPDELVLIVGHCMPCNVRDCVEELRSKWPIAPSVDEFDEGRHKQVRHRSTGLVVFWLADAGRSQTRLFTLKNRKGSLGTISPLANFQKNVDKFVFYTEFIVHPNTNAKTQAPLIKETIRQAARAAKARLELDEPQSVLNASALAPKDLNDPQIKAKDSSLSWVQTAIAAYKDTKSFSALQQIHSAVQFAKGSPDTRTGFNGNTASHLRVIRQLGQSSMTLDEAITFVDSYKILWPESVSDFSESILLPEKVVQLNNGLAAGALHDIVPTSPRVDDSLYRAFIGLFCGVASADHDPADVNQLIVSAYHMTKMVVGCSCNNVDIKVPKTADMPVLLITNFMSLLKSHMQSLDDTVSKLRGDFQGNLQGESLSIRELTRDLANTADINIAKDNVRWILQGMAARPIALFLELRNKYAREHDQLFGLLKDYGRGSN</sequence>
<comment type="caution">
    <text evidence="1">The sequence shown here is derived from an EMBL/GenBank/DDBJ whole genome shotgun (WGS) entry which is preliminary data.</text>
</comment>
<dbReference type="AlphaFoldDB" id="A0A5C6T348"/>
<reference evidence="1 2" key="1">
    <citation type="submission" date="2019-07" db="EMBL/GenBank/DDBJ databases">
        <title>The First High-Quality Draft Genome Sequence of the Causal Agent of the Current Panama Disease Epidemic.</title>
        <authorList>
            <person name="Warmington R.J."/>
            <person name="Kay W."/>
            <person name="Jeffries A."/>
            <person name="Bebber D."/>
            <person name="Moore K."/>
            <person name="Studholme D.J."/>
        </authorList>
    </citation>
    <scope>NUCLEOTIDE SEQUENCE [LARGE SCALE GENOMIC DNA]</scope>
    <source>
        <strain evidence="1 2">TR4</strain>
    </source>
</reference>
<proteinExistence type="predicted"/>
<name>A0A5C6T348_FUSOC</name>
<protein>
    <submittedName>
        <fullName evidence="1">Uncharacterized protein</fullName>
    </submittedName>
</protein>
<dbReference type="Proteomes" id="UP000321331">
    <property type="component" value="Unassembled WGS sequence"/>
</dbReference>
<evidence type="ECO:0000313" key="1">
    <source>
        <dbReference type="EMBL" id="TXC04819.1"/>
    </source>
</evidence>
<gene>
    <name evidence="1" type="ORF">FocTR4_00001353</name>
</gene>
<evidence type="ECO:0000313" key="2">
    <source>
        <dbReference type="Proteomes" id="UP000321331"/>
    </source>
</evidence>
<dbReference type="EMBL" id="VMNF01000007">
    <property type="protein sequence ID" value="TXC04819.1"/>
    <property type="molecule type" value="Genomic_DNA"/>
</dbReference>